<reference evidence="1 2" key="1">
    <citation type="submission" date="2014-06" db="EMBL/GenBank/DDBJ databases">
        <authorList>
            <person name="Swart Estienne"/>
        </authorList>
    </citation>
    <scope>NUCLEOTIDE SEQUENCE [LARGE SCALE GENOMIC DNA]</scope>
    <source>
        <strain evidence="1 2">130c</strain>
    </source>
</reference>
<dbReference type="SUPFAM" id="SSF51161">
    <property type="entry name" value="Trimeric LpxA-like enzymes"/>
    <property type="match status" value="1"/>
</dbReference>
<dbReference type="InParanoid" id="A0A078AM88"/>
<keyword evidence="2" id="KW-1185">Reference proteome</keyword>
<dbReference type="AlphaFoldDB" id="A0A078AM88"/>
<name>A0A078AM88_STYLE</name>
<organism evidence="1 2">
    <name type="scientific">Stylonychia lemnae</name>
    <name type="common">Ciliate</name>
    <dbReference type="NCBI Taxonomy" id="5949"/>
    <lineage>
        <taxon>Eukaryota</taxon>
        <taxon>Sar</taxon>
        <taxon>Alveolata</taxon>
        <taxon>Ciliophora</taxon>
        <taxon>Intramacronucleata</taxon>
        <taxon>Spirotrichea</taxon>
        <taxon>Stichotrichia</taxon>
        <taxon>Sporadotrichida</taxon>
        <taxon>Oxytrichidae</taxon>
        <taxon>Stylonychinae</taxon>
        <taxon>Stylonychia</taxon>
    </lineage>
</organism>
<dbReference type="InterPro" id="IPR050484">
    <property type="entry name" value="Transf_Hexapept/Carb_Anhydrase"/>
</dbReference>
<dbReference type="PANTHER" id="PTHR13061">
    <property type="entry name" value="DYNACTIN SUBUNIT P25"/>
    <property type="match status" value="1"/>
</dbReference>
<evidence type="ECO:0000313" key="2">
    <source>
        <dbReference type="Proteomes" id="UP000039865"/>
    </source>
</evidence>
<proteinExistence type="predicted"/>
<dbReference type="Proteomes" id="UP000039865">
    <property type="component" value="Unassembled WGS sequence"/>
</dbReference>
<accession>A0A078AM88</accession>
<gene>
    <name evidence="1" type="primary">Contig15663.g16688</name>
    <name evidence="1" type="ORF">STYLEM_10977</name>
</gene>
<dbReference type="PANTHER" id="PTHR13061:SF29">
    <property type="entry name" value="GAMMA CARBONIC ANHYDRASE-LIKE 1, MITOCHONDRIAL-RELATED"/>
    <property type="match status" value="1"/>
</dbReference>
<dbReference type="EMBL" id="CCKQ01010441">
    <property type="protein sequence ID" value="CDW81953.1"/>
    <property type="molecule type" value="Genomic_DNA"/>
</dbReference>
<dbReference type="CDD" id="cd04645">
    <property type="entry name" value="LbH_gamma_CA_like"/>
    <property type="match status" value="1"/>
</dbReference>
<dbReference type="OrthoDB" id="25818at2759"/>
<dbReference type="InterPro" id="IPR047324">
    <property type="entry name" value="LbH_gamma_CA-like"/>
</dbReference>
<dbReference type="Gene3D" id="2.160.10.10">
    <property type="entry name" value="Hexapeptide repeat proteins"/>
    <property type="match status" value="1"/>
</dbReference>
<evidence type="ECO:0000313" key="1">
    <source>
        <dbReference type="EMBL" id="CDW81953.1"/>
    </source>
</evidence>
<dbReference type="OMA" id="TQGNDML"/>
<dbReference type="InterPro" id="IPR011004">
    <property type="entry name" value="Trimer_LpxA-like_sf"/>
</dbReference>
<protein>
    <submittedName>
        <fullName evidence="1">Gamma carbonic dehydratase</fullName>
    </submittedName>
</protein>
<sequence length="359" mass="40350">MTARVFGPLFRRTGQSLFRRGVALQGQLASEDRLVQSLRCVAISDSKYPRLLDSDWVAPNATVVGDVTLGQGSSIWHGVNIRGDTASVQIGKNCIISDLALISSINRRNGDQVVIEDNVYVGPNATLDACHLESFSYVGMGSTIGRGAVVESFAVVAAGASIPDGATVPSGQIWAGSPAHYLRDLTQEEKHIISESNIEQQQLAQIYNEVTERTFREQVEALDNFIKYLRADLSSKVEDKLAEFGMPSTHDDFDYIEHRVYHDYVGTVDYDIKDPNHTYGDETKAWLPYEQDLTPYPEVFHKYQENYKRYDEVKARFNNEQPLQEQGESPFTRKLPKDMSPWEAKYDMAMPKYTGSLCQ</sequence>